<dbReference type="PANTHER" id="PTHR42724">
    <property type="entry name" value="TETRAACYLDISACCHARIDE 4'-KINASE"/>
    <property type="match status" value="1"/>
</dbReference>
<evidence type="ECO:0000313" key="14">
    <source>
        <dbReference type="EMBL" id="RYC31452.1"/>
    </source>
</evidence>
<gene>
    <name evidence="13" type="primary">lpxK</name>
    <name evidence="14" type="ORF">D3273_13815</name>
</gene>
<evidence type="ECO:0000256" key="1">
    <source>
        <dbReference type="ARBA" id="ARBA00002274"/>
    </source>
</evidence>
<dbReference type="GO" id="GO:0005886">
    <property type="term" value="C:plasma membrane"/>
    <property type="evidence" value="ECO:0007669"/>
    <property type="project" value="TreeGrafter"/>
</dbReference>
<reference evidence="14 15" key="2">
    <citation type="submission" date="2019-02" db="EMBL/GenBank/DDBJ databases">
        <title>'Lichenibacterium ramalinii' gen. nov. sp. nov., 'Lichenibacterium minor' gen. nov. sp. nov.</title>
        <authorList>
            <person name="Pankratov T."/>
        </authorList>
    </citation>
    <scope>NUCLEOTIDE SEQUENCE [LARGE SCALE GENOMIC DNA]</scope>
    <source>
        <strain evidence="14 15">RmlP026</strain>
    </source>
</reference>
<dbReference type="Pfam" id="PF02606">
    <property type="entry name" value="LpxK"/>
    <property type="match status" value="1"/>
</dbReference>
<dbReference type="GO" id="GO:0009029">
    <property type="term" value="F:lipid-A 4'-kinase activity"/>
    <property type="evidence" value="ECO:0007669"/>
    <property type="project" value="UniProtKB-UniRule"/>
</dbReference>
<protein>
    <recommendedName>
        <fullName evidence="4 13">Tetraacyldisaccharide 4'-kinase</fullName>
        <ecNumber evidence="3 13">2.7.1.130</ecNumber>
    </recommendedName>
    <alternativeName>
        <fullName evidence="12 13">Lipid A 4'-kinase</fullName>
    </alternativeName>
</protein>
<dbReference type="EMBL" id="QYBB01000014">
    <property type="protein sequence ID" value="RYC31452.1"/>
    <property type="molecule type" value="Genomic_DNA"/>
</dbReference>
<dbReference type="Proteomes" id="UP000290759">
    <property type="component" value="Unassembled WGS sequence"/>
</dbReference>
<comment type="caution">
    <text evidence="14">The sequence shown here is derived from an EMBL/GenBank/DDBJ whole genome shotgun (WGS) entry which is preliminary data.</text>
</comment>
<keyword evidence="11 13" id="KW-0443">Lipid metabolism</keyword>
<dbReference type="UniPathway" id="UPA00359">
    <property type="reaction ID" value="UER00482"/>
</dbReference>
<dbReference type="HAMAP" id="MF_00409">
    <property type="entry name" value="LpxK"/>
    <property type="match status" value="1"/>
</dbReference>
<keyword evidence="6 13" id="KW-0441">Lipid A biosynthesis</keyword>
<proteinExistence type="inferred from homology"/>
<evidence type="ECO:0000256" key="3">
    <source>
        <dbReference type="ARBA" id="ARBA00012071"/>
    </source>
</evidence>
<accession>A0A4Q2U4X5</accession>
<reference evidence="14 15" key="1">
    <citation type="submission" date="2018-12" db="EMBL/GenBank/DDBJ databases">
        <authorList>
            <person name="Grouzdev D.S."/>
            <person name="Krutkina M.S."/>
        </authorList>
    </citation>
    <scope>NUCLEOTIDE SEQUENCE [LARGE SCALE GENOMIC DNA]</scope>
    <source>
        <strain evidence="14 15">RmlP026</strain>
    </source>
</reference>
<dbReference type="GO" id="GO:0009245">
    <property type="term" value="P:lipid A biosynthetic process"/>
    <property type="evidence" value="ECO:0007669"/>
    <property type="project" value="UniProtKB-UniRule"/>
</dbReference>
<evidence type="ECO:0000256" key="10">
    <source>
        <dbReference type="ARBA" id="ARBA00022840"/>
    </source>
</evidence>
<evidence type="ECO:0000256" key="5">
    <source>
        <dbReference type="ARBA" id="ARBA00022516"/>
    </source>
</evidence>
<evidence type="ECO:0000313" key="15">
    <source>
        <dbReference type="Proteomes" id="UP000290759"/>
    </source>
</evidence>
<evidence type="ECO:0000256" key="4">
    <source>
        <dbReference type="ARBA" id="ARBA00016436"/>
    </source>
</evidence>
<evidence type="ECO:0000256" key="8">
    <source>
        <dbReference type="ARBA" id="ARBA00022741"/>
    </source>
</evidence>
<keyword evidence="8 13" id="KW-0547">Nucleotide-binding</keyword>
<keyword evidence="9 13" id="KW-0418">Kinase</keyword>
<dbReference type="SUPFAM" id="SSF52540">
    <property type="entry name" value="P-loop containing nucleoside triphosphate hydrolases"/>
    <property type="match status" value="1"/>
</dbReference>
<keyword evidence="10 13" id="KW-0067">ATP-binding</keyword>
<evidence type="ECO:0000256" key="9">
    <source>
        <dbReference type="ARBA" id="ARBA00022777"/>
    </source>
</evidence>
<comment type="similarity">
    <text evidence="13">Belongs to the LpxK family.</text>
</comment>
<keyword evidence="5 13" id="KW-0444">Lipid biosynthesis</keyword>
<dbReference type="PANTHER" id="PTHR42724:SF1">
    <property type="entry name" value="TETRAACYLDISACCHARIDE 4'-KINASE, MITOCHONDRIAL-RELATED"/>
    <property type="match status" value="1"/>
</dbReference>
<comment type="function">
    <text evidence="1 13">Transfers the gamma-phosphate of ATP to the 4'-position of a tetraacyldisaccharide 1-phosphate intermediate (termed DS-1-P) to form tetraacyldisaccharide 1,4'-bis-phosphate (lipid IVA).</text>
</comment>
<dbReference type="GO" id="GO:0005524">
    <property type="term" value="F:ATP binding"/>
    <property type="evidence" value="ECO:0007669"/>
    <property type="project" value="UniProtKB-UniRule"/>
</dbReference>
<dbReference type="RefSeq" id="WP_129227469.1">
    <property type="nucleotide sequence ID" value="NZ_QYBB01000014.1"/>
</dbReference>
<organism evidence="14 15">
    <name type="scientific">Lichenibacterium minor</name>
    <dbReference type="NCBI Taxonomy" id="2316528"/>
    <lineage>
        <taxon>Bacteria</taxon>
        <taxon>Pseudomonadati</taxon>
        <taxon>Pseudomonadota</taxon>
        <taxon>Alphaproteobacteria</taxon>
        <taxon>Hyphomicrobiales</taxon>
        <taxon>Lichenihabitantaceae</taxon>
        <taxon>Lichenibacterium</taxon>
    </lineage>
</organism>
<dbReference type="EC" id="2.7.1.130" evidence="3 13"/>
<sequence>MRAPAFWWRPRPGLAARALAPAGAAYGAVSGRRMGMAGTRVGVPVICVGNFTVGGAGKTPTAIEIARHLVAAGHEPAFVSRGYGGAARSAPLRVDPARHAAAEVGDEPLLLARVAPCFVGADRLAAARAAAAAGASAVLMDDGLQNPALAKDLRVAVVDGAVGIGNGLCLPAGPLRAPMDRQWGGVDLVLVVGPGDAGDAVAAEAALRRFPVLRATVEPDARAVGALSGRRLFAFTGIGRPEKFFDTLAGAGLDVVGRRAFPDHHAFTAAERDALLRDAAAAGAVLVTTEKDRVRLPADAPFGAPPIAVLPIRLGFDDPETLAEMLGRLVGA</sequence>
<evidence type="ECO:0000256" key="7">
    <source>
        <dbReference type="ARBA" id="ARBA00022679"/>
    </source>
</evidence>
<dbReference type="InterPro" id="IPR003758">
    <property type="entry name" value="LpxK"/>
</dbReference>
<evidence type="ECO:0000256" key="13">
    <source>
        <dbReference type="HAMAP-Rule" id="MF_00409"/>
    </source>
</evidence>
<keyword evidence="15" id="KW-1185">Reference proteome</keyword>
<evidence type="ECO:0000256" key="2">
    <source>
        <dbReference type="ARBA" id="ARBA00004870"/>
    </source>
</evidence>
<evidence type="ECO:0000256" key="11">
    <source>
        <dbReference type="ARBA" id="ARBA00023098"/>
    </source>
</evidence>
<dbReference type="NCBIfam" id="TIGR00682">
    <property type="entry name" value="lpxK"/>
    <property type="match status" value="1"/>
</dbReference>
<dbReference type="OrthoDB" id="9766423at2"/>
<feature type="binding site" evidence="13">
    <location>
        <begin position="52"/>
        <end position="59"/>
    </location>
    <ligand>
        <name>ATP</name>
        <dbReference type="ChEBI" id="CHEBI:30616"/>
    </ligand>
</feature>
<comment type="pathway">
    <text evidence="2 13">Glycolipid biosynthesis; lipid IV(A) biosynthesis; lipid IV(A) from (3R)-3-hydroxytetradecanoyl-[acyl-carrier-protein] and UDP-N-acetyl-alpha-D-glucosamine: step 6/6.</text>
</comment>
<name>A0A4Q2U4X5_9HYPH</name>
<dbReference type="GO" id="GO:0009244">
    <property type="term" value="P:lipopolysaccharide core region biosynthetic process"/>
    <property type="evidence" value="ECO:0007669"/>
    <property type="project" value="TreeGrafter"/>
</dbReference>
<dbReference type="AlphaFoldDB" id="A0A4Q2U4X5"/>
<evidence type="ECO:0000256" key="12">
    <source>
        <dbReference type="ARBA" id="ARBA00029757"/>
    </source>
</evidence>
<evidence type="ECO:0000256" key="6">
    <source>
        <dbReference type="ARBA" id="ARBA00022556"/>
    </source>
</evidence>
<dbReference type="InterPro" id="IPR027417">
    <property type="entry name" value="P-loop_NTPase"/>
</dbReference>
<comment type="catalytic activity">
    <reaction evidence="13">
        <text>a lipid A disaccharide + ATP = a lipid IVA + ADP + H(+)</text>
        <dbReference type="Rhea" id="RHEA:67840"/>
        <dbReference type="ChEBI" id="CHEBI:15378"/>
        <dbReference type="ChEBI" id="CHEBI:30616"/>
        <dbReference type="ChEBI" id="CHEBI:176343"/>
        <dbReference type="ChEBI" id="CHEBI:176425"/>
        <dbReference type="ChEBI" id="CHEBI:456216"/>
        <dbReference type="EC" id="2.7.1.130"/>
    </reaction>
</comment>
<keyword evidence="7 13" id="KW-0808">Transferase</keyword>